<reference evidence="3 4" key="1">
    <citation type="submission" date="2016-03" db="EMBL/GenBank/DDBJ databases">
        <title>Comparative genomics of Pseudogymnoascus destructans, the fungus causing white-nose syndrome of bats.</title>
        <authorList>
            <person name="Palmer J.M."/>
            <person name="Drees K.P."/>
            <person name="Foster J.T."/>
            <person name="Lindner D.L."/>
        </authorList>
    </citation>
    <scope>NUCLEOTIDE SEQUENCE [LARGE SCALE GENOMIC DNA]</scope>
    <source>
        <strain evidence="3 4">UAMH 10579</strain>
    </source>
</reference>
<dbReference type="RefSeq" id="XP_018135386.1">
    <property type="nucleotide sequence ID" value="XM_018270104.2"/>
</dbReference>
<dbReference type="GeneID" id="28833962"/>
<feature type="compositionally biased region" description="Acidic residues" evidence="2">
    <location>
        <begin position="884"/>
        <end position="898"/>
    </location>
</feature>
<dbReference type="Proteomes" id="UP000091956">
    <property type="component" value="Unassembled WGS sequence"/>
</dbReference>
<feature type="coiled-coil region" evidence="1">
    <location>
        <begin position="353"/>
        <end position="380"/>
    </location>
</feature>
<dbReference type="Gene3D" id="1.10.287.1490">
    <property type="match status" value="1"/>
</dbReference>
<dbReference type="EMBL" id="KV460206">
    <property type="protein sequence ID" value="OBU01654.1"/>
    <property type="molecule type" value="Genomic_DNA"/>
</dbReference>
<keyword evidence="1" id="KW-0175">Coiled coil</keyword>
<feature type="region of interest" description="Disordered" evidence="2">
    <location>
        <begin position="192"/>
        <end position="211"/>
    </location>
</feature>
<feature type="coiled-coil region" evidence="1">
    <location>
        <begin position="518"/>
        <end position="573"/>
    </location>
</feature>
<evidence type="ECO:0000256" key="2">
    <source>
        <dbReference type="SAM" id="MobiDB-lite"/>
    </source>
</evidence>
<evidence type="ECO:0000313" key="3">
    <source>
        <dbReference type="EMBL" id="OBU01654.1"/>
    </source>
</evidence>
<proteinExistence type="predicted"/>
<dbReference type="OrthoDB" id="3438174at2759"/>
<gene>
    <name evidence="3" type="ORF">VE01_00576</name>
</gene>
<feature type="compositionally biased region" description="Polar residues" evidence="2">
    <location>
        <begin position="1"/>
        <end position="10"/>
    </location>
</feature>
<name>A0A2P2SXQ4_9PEZI</name>
<protein>
    <submittedName>
        <fullName evidence="3">Uncharacterized protein</fullName>
    </submittedName>
</protein>
<sequence length="1216" mass="136039">MANTSTNIDISTIMDPPTTTTEQNASTNNQHSSLSAQPDKGGYDYSNIDPQLLAISAQPDKGEHNYSNIDPAILANIGEYDPSNVDPEILTMFDQSNKGEEDDSNVDPEILAMLEEANQAFKEGLEEQAACDLEADLDFDDALDREFQLAFAVLDEEEPGWDDPVWSDRSGANSRASFRSFDFEHLPGEYRYNDDDDARSEGSNGSLYREKIPPVGMRPILQPKSRVRATPAEKAAAAMMPFTVSNPADVPNISFPSNPYWGGAPIPSSGQQTLTFMGVTTSVPVLSDAANMELVNNTVVNNTVVNNTVINNPVAVTDTVQECSTEKDRALVGLAMQELNTATHKLIAADVHSAALETNIRRLEEARKESDLKIADLETRLSEKLDSVTGTHMAATKELQICRNALAASQQSCNAMNKENGELKRQVSEIANAANSLDKESNEIRYQVTELANKVSFVNGELDTRTRERDFAVQKLGEAQAHIDEAVAANNYHRQQIAIMENNAAAKEIEVNTLMTALTMAETEKQDLARKAQEKEENVAAREVEVTTLMTALTKAESEKQDLARKAQEKEDKAKGLIIPKEEKAELSKTEQHWKDQYDAEAKHTAVLERNIQGFEQDYYDMQGQYKTANIRVSQLTDTVAEMKAVAQHKEYEISELTHKVTKLSNDLGELESSTKTESVNHHAKVEKLKKDIGVAIREKNYIDGLLTEANDECTSLNRANIRHKKKINDLDEALRKEKATTSRLQEQVKNERNSSDDALHVSRIAAVHRAQRTHGFPRPPRDDRHLIPTLDEQLAAWKEDKRDSEKFMEDHRRMLKEKPMTPLRPITKPKDSSTDTVGPSESHKKAPSVSEGSSTAGVGPHEETASNFDDSSVTAVEPSVSSDETDSELEDSSDTENESYASKSKKLSAILTRRPKKDVKYVEQLFYVDKEVIVDKIIEHTVHQVRSPILAFLFVYVDLWTIFSHSYPNFAAFIGRLNPVNIVRRPFAAFARAFPKFTGFLGRLNPINIVGYLSSFFAHYFPNFGSFIRRLPINIAGRLSSIFAHYFPSFAAFIQRFHSVNTAGWLSSGILSNISRLICINTKSSKSATTRLTDIDIESQTKEPTVIGLESQVENITEPDTHPKVIHRLPPLWPNLLTAILQILTIYILYQSYLIYGQRSIWLTGNEITRSTVSRFWGREPGYFGVSIRPSNWYILKKICFWMIRGTGYSYALPG</sequence>
<evidence type="ECO:0000256" key="1">
    <source>
        <dbReference type="SAM" id="Coils"/>
    </source>
</evidence>
<feature type="compositionally biased region" description="Polar residues" evidence="2">
    <location>
        <begin position="866"/>
        <end position="875"/>
    </location>
</feature>
<evidence type="ECO:0000313" key="4">
    <source>
        <dbReference type="Proteomes" id="UP000091956"/>
    </source>
</evidence>
<reference evidence="4" key="2">
    <citation type="journal article" date="2018" name="Nat. Commun.">
        <title>Extreme sensitivity to ultraviolet light in the fungal pathogen causing white-nose syndrome of bats.</title>
        <authorList>
            <person name="Palmer J.M."/>
            <person name="Drees K.P."/>
            <person name="Foster J.T."/>
            <person name="Lindner D.L."/>
        </authorList>
    </citation>
    <scope>NUCLEOTIDE SEQUENCE [LARGE SCALE GENOMIC DNA]</scope>
    <source>
        <strain evidence="4">UAMH 10579</strain>
    </source>
</reference>
<feature type="compositionally biased region" description="Polar residues" evidence="2">
    <location>
        <begin position="17"/>
        <end position="36"/>
    </location>
</feature>
<feature type="coiled-coil region" evidence="1">
    <location>
        <begin position="406"/>
        <end position="443"/>
    </location>
</feature>
<feature type="region of interest" description="Disordered" evidence="2">
    <location>
        <begin position="1"/>
        <end position="47"/>
    </location>
</feature>
<organism evidence="3 4">
    <name type="scientific">Pseudogymnoascus verrucosus</name>
    <dbReference type="NCBI Taxonomy" id="342668"/>
    <lineage>
        <taxon>Eukaryota</taxon>
        <taxon>Fungi</taxon>
        <taxon>Dikarya</taxon>
        <taxon>Ascomycota</taxon>
        <taxon>Pezizomycotina</taxon>
        <taxon>Leotiomycetes</taxon>
        <taxon>Thelebolales</taxon>
        <taxon>Thelebolaceae</taxon>
        <taxon>Pseudogymnoascus</taxon>
    </lineage>
</organism>
<keyword evidence="4" id="KW-1185">Reference proteome</keyword>
<feature type="region of interest" description="Disordered" evidence="2">
    <location>
        <begin position="813"/>
        <end position="901"/>
    </location>
</feature>
<feature type="coiled-coil region" evidence="1">
    <location>
        <begin position="717"/>
        <end position="755"/>
    </location>
</feature>
<accession>A0A2P2SXQ4</accession>
<dbReference type="STRING" id="342668.A0A2P2SXQ4"/>
<dbReference type="AlphaFoldDB" id="A0A2P2SXQ4"/>